<gene>
    <name evidence="1" type="ORF">A2Y64_06920</name>
</gene>
<accession>A0A1F5FJA4</accession>
<comment type="caution">
    <text evidence="1">The sequence shown here is derived from an EMBL/GenBank/DDBJ whole genome shotgun (WGS) entry which is preliminary data.</text>
</comment>
<protein>
    <submittedName>
        <fullName evidence="1">Uncharacterized protein</fullName>
    </submittedName>
</protein>
<sequence>MIPLAMLFPFILVSGAAGDVAESDLTVGSWPTVESEFPELADFEGEVAFYAYAEFPPFKYEMPDCKTWVRGLEPIGGPGKGEAYVKVWSRGGRCRFVLVQDPASGWGQFLSLGDDRVSFANPGDPEGNLFMTEIGVVKWTYVYEGGLLAYIFYFQEGSRLWSLDRFEYTPGAVTPYRGYRYATEEDLVAGNWESRTDYDADGRVVDVEGRD</sequence>
<reference evidence="1 2" key="1">
    <citation type="journal article" date="2016" name="Nat. Commun.">
        <title>Thousands of microbial genomes shed light on interconnected biogeochemical processes in an aquifer system.</title>
        <authorList>
            <person name="Anantharaman K."/>
            <person name="Brown C.T."/>
            <person name="Hug L.A."/>
            <person name="Sharon I."/>
            <person name="Castelle C.J."/>
            <person name="Probst A.J."/>
            <person name="Thomas B.C."/>
            <person name="Singh A."/>
            <person name="Wilkins M.J."/>
            <person name="Karaoz U."/>
            <person name="Brodie E.L."/>
            <person name="Williams K.H."/>
            <person name="Hubbard S.S."/>
            <person name="Banfield J.F."/>
        </authorList>
    </citation>
    <scope>NUCLEOTIDE SEQUENCE [LARGE SCALE GENOMIC DNA]</scope>
</reference>
<dbReference type="EMBL" id="MFAF01000004">
    <property type="protein sequence ID" value="OGD79671.1"/>
    <property type="molecule type" value="Genomic_DNA"/>
</dbReference>
<dbReference type="Proteomes" id="UP000177187">
    <property type="component" value="Unassembled WGS sequence"/>
</dbReference>
<dbReference type="STRING" id="1817816.A2Y64_06920"/>
<name>A0A1F5FJA4_9BACT</name>
<organism evidence="1 2">
    <name type="scientific">Candidatus Coatesbacteria bacterium RBG_13_66_14</name>
    <dbReference type="NCBI Taxonomy" id="1817816"/>
    <lineage>
        <taxon>Bacteria</taxon>
        <taxon>Candidatus Coatesiibacteriota</taxon>
    </lineage>
</organism>
<dbReference type="AlphaFoldDB" id="A0A1F5FJA4"/>
<proteinExistence type="predicted"/>
<evidence type="ECO:0000313" key="2">
    <source>
        <dbReference type="Proteomes" id="UP000177187"/>
    </source>
</evidence>
<evidence type="ECO:0000313" key="1">
    <source>
        <dbReference type="EMBL" id="OGD79671.1"/>
    </source>
</evidence>